<feature type="domain" description="Release factor glutamine methyltransferase N-terminal" evidence="7">
    <location>
        <begin position="9"/>
        <end position="77"/>
    </location>
</feature>
<organism evidence="8 9">
    <name type="scientific">Planococcus shenhongbingii</name>
    <dbReference type="NCBI Taxonomy" id="3058398"/>
    <lineage>
        <taxon>Bacteria</taxon>
        <taxon>Bacillati</taxon>
        <taxon>Bacillota</taxon>
        <taxon>Bacilli</taxon>
        <taxon>Bacillales</taxon>
        <taxon>Caryophanaceae</taxon>
        <taxon>Planococcus</taxon>
    </lineage>
</organism>
<dbReference type="PANTHER" id="PTHR18895:SF74">
    <property type="entry name" value="MTRF1L RELEASE FACTOR GLUTAMINE METHYLTRANSFERASE"/>
    <property type="match status" value="1"/>
</dbReference>
<dbReference type="Gene3D" id="3.40.50.150">
    <property type="entry name" value="Vaccinia Virus protein VP39"/>
    <property type="match status" value="1"/>
</dbReference>
<dbReference type="InterPro" id="IPR040758">
    <property type="entry name" value="PrmC_N"/>
</dbReference>
<evidence type="ECO:0000256" key="1">
    <source>
        <dbReference type="ARBA" id="ARBA00022603"/>
    </source>
</evidence>
<dbReference type="InterPro" id="IPR002052">
    <property type="entry name" value="DNA_methylase_N6_adenine_CS"/>
</dbReference>
<keyword evidence="9" id="KW-1185">Reference proteome</keyword>
<dbReference type="PROSITE" id="PS00092">
    <property type="entry name" value="N6_MTASE"/>
    <property type="match status" value="1"/>
</dbReference>
<dbReference type="InterPro" id="IPR019874">
    <property type="entry name" value="RF_methyltr_PrmC"/>
</dbReference>
<dbReference type="Pfam" id="PF05175">
    <property type="entry name" value="MTS"/>
    <property type="match status" value="1"/>
</dbReference>
<dbReference type="GO" id="GO:0032259">
    <property type="term" value="P:methylation"/>
    <property type="evidence" value="ECO:0007669"/>
    <property type="project" value="UniProtKB-KW"/>
</dbReference>
<dbReference type="PANTHER" id="PTHR18895">
    <property type="entry name" value="HEMK METHYLTRANSFERASE"/>
    <property type="match status" value="1"/>
</dbReference>
<evidence type="ECO:0000313" key="9">
    <source>
        <dbReference type="Proteomes" id="UP001172142"/>
    </source>
</evidence>
<dbReference type="HAMAP" id="MF_02126">
    <property type="entry name" value="RF_methyltr_PrmC"/>
    <property type="match status" value="1"/>
</dbReference>
<keyword evidence="3 5" id="KW-0949">S-adenosyl-L-methionine</keyword>
<feature type="binding site" evidence="5">
    <location>
        <begin position="125"/>
        <end position="129"/>
    </location>
    <ligand>
        <name>S-adenosyl-L-methionine</name>
        <dbReference type="ChEBI" id="CHEBI:59789"/>
    </ligand>
</feature>
<evidence type="ECO:0000256" key="2">
    <source>
        <dbReference type="ARBA" id="ARBA00022679"/>
    </source>
</evidence>
<feature type="binding site" evidence="5">
    <location>
        <position position="148"/>
    </location>
    <ligand>
        <name>S-adenosyl-L-methionine</name>
        <dbReference type="ChEBI" id="CHEBI:59789"/>
    </ligand>
</feature>
<dbReference type="InterPro" id="IPR050320">
    <property type="entry name" value="N5-glutamine_MTase"/>
</dbReference>
<feature type="domain" description="Methyltransferase small" evidence="6">
    <location>
        <begin position="109"/>
        <end position="197"/>
    </location>
</feature>
<accession>A0ABT8NA52</accession>
<comment type="caution">
    <text evidence="5">Lacks conserved residue(s) required for the propagation of feature annotation.</text>
</comment>
<evidence type="ECO:0000259" key="6">
    <source>
        <dbReference type="Pfam" id="PF05175"/>
    </source>
</evidence>
<evidence type="ECO:0000313" key="8">
    <source>
        <dbReference type="EMBL" id="MDN7244764.1"/>
    </source>
</evidence>
<dbReference type="NCBIfam" id="TIGR03534">
    <property type="entry name" value="RF_mod_PrmC"/>
    <property type="match status" value="1"/>
</dbReference>
<comment type="catalytic activity">
    <reaction evidence="4 5">
        <text>L-glutaminyl-[peptide chain release factor] + S-adenosyl-L-methionine = N(5)-methyl-L-glutaminyl-[peptide chain release factor] + S-adenosyl-L-homocysteine + H(+)</text>
        <dbReference type="Rhea" id="RHEA:42896"/>
        <dbReference type="Rhea" id="RHEA-COMP:10271"/>
        <dbReference type="Rhea" id="RHEA-COMP:10272"/>
        <dbReference type="ChEBI" id="CHEBI:15378"/>
        <dbReference type="ChEBI" id="CHEBI:30011"/>
        <dbReference type="ChEBI" id="CHEBI:57856"/>
        <dbReference type="ChEBI" id="CHEBI:59789"/>
        <dbReference type="ChEBI" id="CHEBI:61891"/>
        <dbReference type="EC" id="2.1.1.297"/>
    </reaction>
</comment>
<keyword evidence="2 5" id="KW-0808">Transferase</keyword>
<comment type="caution">
    <text evidence="8">The sequence shown here is derived from an EMBL/GenBank/DDBJ whole genome shotgun (WGS) entry which is preliminary data.</text>
</comment>
<evidence type="ECO:0000256" key="4">
    <source>
        <dbReference type="ARBA" id="ARBA00048391"/>
    </source>
</evidence>
<evidence type="ECO:0000256" key="3">
    <source>
        <dbReference type="ARBA" id="ARBA00022691"/>
    </source>
</evidence>
<dbReference type="Gene3D" id="1.10.8.10">
    <property type="entry name" value="DNA helicase RuvA subunit, C-terminal domain"/>
    <property type="match status" value="1"/>
</dbReference>
<dbReference type="InterPro" id="IPR004556">
    <property type="entry name" value="HemK-like"/>
</dbReference>
<dbReference type="GO" id="GO:0102559">
    <property type="term" value="F:peptide chain release factor N(5)-glutamine methyltransferase activity"/>
    <property type="evidence" value="ECO:0007669"/>
    <property type="project" value="UniProtKB-EC"/>
</dbReference>
<dbReference type="EC" id="2.1.1.297" evidence="5"/>
<dbReference type="SUPFAM" id="SSF53335">
    <property type="entry name" value="S-adenosyl-L-methionine-dependent methyltransferases"/>
    <property type="match status" value="1"/>
</dbReference>
<feature type="binding site" evidence="5">
    <location>
        <begin position="190"/>
        <end position="193"/>
    </location>
    <ligand>
        <name>substrate</name>
    </ligand>
</feature>
<dbReference type="Pfam" id="PF17827">
    <property type="entry name" value="PrmC_N"/>
    <property type="match status" value="1"/>
</dbReference>
<dbReference type="CDD" id="cd02440">
    <property type="entry name" value="AdoMet_MTases"/>
    <property type="match status" value="1"/>
</dbReference>
<keyword evidence="1 5" id="KW-0489">Methyltransferase</keyword>
<dbReference type="RefSeq" id="WP_301855254.1">
    <property type="nucleotide sequence ID" value="NZ_JAUJWU010000001.1"/>
</dbReference>
<feature type="binding site" evidence="5">
    <location>
        <position position="190"/>
    </location>
    <ligand>
        <name>S-adenosyl-L-methionine</name>
        <dbReference type="ChEBI" id="CHEBI:59789"/>
    </ligand>
</feature>
<evidence type="ECO:0000259" key="7">
    <source>
        <dbReference type="Pfam" id="PF17827"/>
    </source>
</evidence>
<protein>
    <recommendedName>
        <fullName evidence="5">Release factor glutamine methyltransferase</fullName>
        <shortName evidence="5">RF MTase</shortName>
        <ecNumber evidence="5">2.1.1.297</ecNumber>
    </recommendedName>
    <alternativeName>
        <fullName evidence="5">N5-glutamine methyltransferase PrmC</fullName>
    </alternativeName>
    <alternativeName>
        <fullName evidence="5">Protein-(glutamine-N5) MTase PrmC</fullName>
    </alternativeName>
    <alternativeName>
        <fullName evidence="5">Protein-glutamine N-methyltransferase PrmC</fullName>
    </alternativeName>
</protein>
<evidence type="ECO:0000256" key="5">
    <source>
        <dbReference type="HAMAP-Rule" id="MF_02126"/>
    </source>
</evidence>
<proteinExistence type="inferred from homology"/>
<comment type="function">
    <text evidence="5">Methylates the class 1 translation termination release factors RF1/PrfA and RF2/PrfB on the glutamine residue of the universally conserved GGQ motif.</text>
</comment>
<reference evidence="8 9" key="1">
    <citation type="submission" date="2023-07" db="EMBL/GenBank/DDBJ databases">
        <title>Novel species in genus Planococcus.</title>
        <authorList>
            <person name="Ning S."/>
        </authorList>
    </citation>
    <scope>NUCLEOTIDE SEQUENCE [LARGE SCALE GENOMIC DNA]</scope>
    <source>
        <strain evidence="8 9">N017</strain>
    </source>
</reference>
<dbReference type="InterPro" id="IPR007848">
    <property type="entry name" value="Small_mtfrase_dom"/>
</dbReference>
<dbReference type="EMBL" id="JAUJWU010000001">
    <property type="protein sequence ID" value="MDN7244764.1"/>
    <property type="molecule type" value="Genomic_DNA"/>
</dbReference>
<gene>
    <name evidence="5 8" type="primary">prmC</name>
    <name evidence="8" type="ORF">QWY13_04585</name>
</gene>
<name>A0ABT8NA52_9BACL</name>
<dbReference type="NCBIfam" id="TIGR00536">
    <property type="entry name" value="hemK_fam"/>
    <property type="match status" value="1"/>
</dbReference>
<dbReference type="InterPro" id="IPR029063">
    <property type="entry name" value="SAM-dependent_MTases_sf"/>
</dbReference>
<comment type="similarity">
    <text evidence="5">Belongs to the protein N5-glutamine methyltransferase family. PrmC subfamily.</text>
</comment>
<sequence length="285" mass="32063">MTKSRRLYEALNGASSFLKSKGREEAVARILLQHELGLSHAGLLSAMRDEMDEAVFERYWSKIEQHAKGIPVQHLTGAEEFYGRKFQVNEDVLIPRPETEELVEETLRLVKEMFPDKYPTVADIGTGSGIIAITMKCELPGSLVTATDISEKALTMAKQNAHRLEADVHFKLGDLTEPIRDQKWDIILSNPPYISYEEAADLSDTVRDFEPHNALFADNNGLALYEKMADQLPHLLNKPGIAGFEIGYKQGPAVENLLKKAFPDATVYIKKDINNQDRMVFCINN</sequence>
<dbReference type="Proteomes" id="UP001172142">
    <property type="component" value="Unassembled WGS sequence"/>
</dbReference>